<protein>
    <submittedName>
        <fullName evidence="1">Uncharacterized protein</fullName>
    </submittedName>
</protein>
<dbReference type="Proteomes" id="UP001162972">
    <property type="component" value="Chromosome 18"/>
</dbReference>
<feature type="non-terminal residue" evidence="1">
    <location>
        <position position="1"/>
    </location>
</feature>
<name>A0AAD6L7M6_9ROSI</name>
<organism evidence="1 2">
    <name type="scientific">Salix udensis</name>
    <dbReference type="NCBI Taxonomy" id="889485"/>
    <lineage>
        <taxon>Eukaryota</taxon>
        <taxon>Viridiplantae</taxon>
        <taxon>Streptophyta</taxon>
        <taxon>Embryophyta</taxon>
        <taxon>Tracheophyta</taxon>
        <taxon>Spermatophyta</taxon>
        <taxon>Magnoliopsida</taxon>
        <taxon>eudicotyledons</taxon>
        <taxon>Gunneridae</taxon>
        <taxon>Pentapetalae</taxon>
        <taxon>rosids</taxon>
        <taxon>fabids</taxon>
        <taxon>Malpighiales</taxon>
        <taxon>Salicaceae</taxon>
        <taxon>Saliceae</taxon>
        <taxon>Salix</taxon>
    </lineage>
</organism>
<comment type="caution">
    <text evidence="1">The sequence shown here is derived from an EMBL/GenBank/DDBJ whole genome shotgun (WGS) entry which is preliminary data.</text>
</comment>
<gene>
    <name evidence="1" type="ORF">OIU84_000723</name>
</gene>
<dbReference type="AlphaFoldDB" id="A0AAD6L7M6"/>
<evidence type="ECO:0000313" key="2">
    <source>
        <dbReference type="Proteomes" id="UP001162972"/>
    </source>
</evidence>
<accession>A0AAD6L7M6</accession>
<evidence type="ECO:0000313" key="1">
    <source>
        <dbReference type="EMBL" id="KAJ6435577.1"/>
    </source>
</evidence>
<reference evidence="1 2" key="1">
    <citation type="journal article" date="2023" name="Int. J. Mol. Sci.">
        <title>De Novo Assembly and Annotation of 11 Diverse Shrub Willow (Salix) Genomes Reveals Novel Gene Organization in Sex-Linked Regions.</title>
        <authorList>
            <person name="Hyden B."/>
            <person name="Feng K."/>
            <person name="Yates T.B."/>
            <person name="Jawdy S."/>
            <person name="Cereghino C."/>
            <person name="Smart L.B."/>
            <person name="Muchero W."/>
        </authorList>
    </citation>
    <scope>NUCLEOTIDE SEQUENCE [LARGE SCALE GENOMIC DNA]</scope>
    <source>
        <tissue evidence="1">Shoot tip</tissue>
    </source>
</reference>
<dbReference type="EMBL" id="JAPFFJ010000001">
    <property type="protein sequence ID" value="KAJ6435577.1"/>
    <property type="molecule type" value="Genomic_DNA"/>
</dbReference>
<sequence>MRGFWFILTCQMAAWPQGLED</sequence>
<keyword evidence="2" id="KW-1185">Reference proteome</keyword>
<proteinExistence type="predicted"/>